<name>A0A6J1P903_BICAN</name>
<dbReference type="Pfam" id="PF06151">
    <property type="entry name" value="Trehalose_recp"/>
    <property type="match status" value="1"/>
</dbReference>
<dbReference type="GO" id="GO:0008527">
    <property type="term" value="F:taste receptor activity"/>
    <property type="evidence" value="ECO:0007669"/>
    <property type="project" value="InterPro"/>
</dbReference>
<keyword evidence="6 9" id="KW-0472">Membrane</keyword>
<keyword evidence="8" id="KW-0807">Transducer</keyword>
<organism evidence="10 11">
    <name type="scientific">Bicyclus anynana</name>
    <name type="common">Squinting bush brown butterfly</name>
    <dbReference type="NCBI Taxonomy" id="110368"/>
    <lineage>
        <taxon>Eukaryota</taxon>
        <taxon>Metazoa</taxon>
        <taxon>Ecdysozoa</taxon>
        <taxon>Arthropoda</taxon>
        <taxon>Hexapoda</taxon>
        <taxon>Insecta</taxon>
        <taxon>Pterygota</taxon>
        <taxon>Neoptera</taxon>
        <taxon>Endopterygota</taxon>
        <taxon>Lepidoptera</taxon>
        <taxon>Glossata</taxon>
        <taxon>Ditrysia</taxon>
        <taxon>Papilionoidea</taxon>
        <taxon>Nymphalidae</taxon>
        <taxon>Satyrinae</taxon>
        <taxon>Satyrini</taxon>
        <taxon>Mycalesina</taxon>
        <taxon>Bicyclus</taxon>
    </lineage>
</organism>
<dbReference type="PANTHER" id="PTHR21421:SF29">
    <property type="entry name" value="GUSTATORY RECEPTOR 5A FOR TREHALOSE-RELATED"/>
    <property type="match status" value="1"/>
</dbReference>
<keyword evidence="5 9" id="KW-1133">Transmembrane helix</keyword>
<comment type="similarity">
    <text evidence="2">Belongs to the insect chemoreceptor superfamily. Gustatory receptor (GR) family. Gr5a subfamily.</text>
</comment>
<dbReference type="GO" id="GO:0050916">
    <property type="term" value="P:sensory perception of sweet taste"/>
    <property type="evidence" value="ECO:0007669"/>
    <property type="project" value="UniProtKB-ARBA"/>
</dbReference>
<dbReference type="KEGG" id="bany:112057950"/>
<evidence type="ECO:0000256" key="1">
    <source>
        <dbReference type="ARBA" id="ARBA00004651"/>
    </source>
</evidence>
<keyword evidence="3" id="KW-1003">Cell membrane</keyword>
<feature type="transmembrane region" description="Helical" evidence="9">
    <location>
        <begin position="335"/>
        <end position="357"/>
    </location>
</feature>
<evidence type="ECO:0000256" key="3">
    <source>
        <dbReference type="ARBA" id="ARBA00022475"/>
    </source>
</evidence>
<accession>A0A6J1P903</accession>
<evidence type="ECO:0000256" key="9">
    <source>
        <dbReference type="SAM" id="Phobius"/>
    </source>
</evidence>
<keyword evidence="4 9" id="KW-0812">Transmembrane</keyword>
<proteinExistence type="inferred from homology"/>
<comment type="subcellular location">
    <subcellularLocation>
        <location evidence="1">Cell membrane</location>
        <topology evidence="1">Multi-pass membrane protein</topology>
    </subcellularLocation>
</comment>
<feature type="transmembrane region" description="Helical" evidence="9">
    <location>
        <begin position="162"/>
        <end position="185"/>
    </location>
</feature>
<gene>
    <name evidence="11" type="primary">LOC112057950</name>
</gene>
<dbReference type="OrthoDB" id="5800391at2759"/>
<sequence>MDYPFIHKVETRKKVILPVKQKTNGYTADHYEGRRTTFHSMIKLTVIIGQLFALNPVQGAWETDSSKLRFNYFTGRCAYTILTILCQVIFLNVLFLTRYFTISTASVTSNTTVVFFATNTTITILFLRIATKWPKLCHYIARIETIDPLYDKTLVRRCNISCILILLFAFLEHILAQMGGVVLVANCKPETSFYKGFITHNFPWIDVVIPYNPLLGILTQCLNFQCTFNWNFADVFVICISFYLTSRLEQVNKKIAAIKGKLVPSSLWRTIREDYNRATSLVRRVNDVIGSVIFISFANNLFFICLQLLHTLADGIKATPPCSVPDKRLFKGYEYAAYFAYSLIFLVLRSMTVSLIASRIHTASREPVYTLYEVPSPVYCIEVQRFIEQIHGETVALTGLQFFKVKRGIVLAIAGTIVTYELVLMQFAGVTPTASPLSEDA</sequence>
<keyword evidence="7 8" id="KW-0675">Receptor</keyword>
<dbReference type="Proteomes" id="UP001652582">
    <property type="component" value="Chromosome 4"/>
</dbReference>
<feature type="transmembrane region" description="Helical" evidence="9">
    <location>
        <begin position="112"/>
        <end position="130"/>
    </location>
</feature>
<reference evidence="11" key="1">
    <citation type="submission" date="2025-08" db="UniProtKB">
        <authorList>
            <consortium name="RefSeq"/>
        </authorList>
    </citation>
    <scope>IDENTIFICATION</scope>
</reference>
<dbReference type="GO" id="GO:0005886">
    <property type="term" value="C:plasma membrane"/>
    <property type="evidence" value="ECO:0007669"/>
    <property type="project" value="UniProtKB-SubCell"/>
</dbReference>
<dbReference type="GeneID" id="112057950"/>
<dbReference type="AlphaFoldDB" id="A0A6J1P903"/>
<evidence type="ECO:0000313" key="10">
    <source>
        <dbReference type="Proteomes" id="UP001652582"/>
    </source>
</evidence>
<dbReference type="PIRSF" id="PIRSF038981">
    <property type="entry name" value="GRP"/>
    <property type="match status" value="1"/>
</dbReference>
<dbReference type="PANTHER" id="PTHR21421">
    <property type="entry name" value="GUSTATORY RECEPTOR"/>
    <property type="match status" value="1"/>
</dbReference>
<feature type="transmembrane region" description="Helical" evidence="9">
    <location>
        <begin position="288"/>
        <end position="309"/>
    </location>
</feature>
<keyword evidence="10" id="KW-1185">Reference proteome</keyword>
<evidence type="ECO:0000313" key="11">
    <source>
        <dbReference type="RefSeq" id="XP_023954337.2"/>
    </source>
</evidence>
<feature type="transmembrane region" description="Helical" evidence="9">
    <location>
        <begin position="77"/>
        <end position="100"/>
    </location>
</feature>
<protein>
    <recommendedName>
        <fullName evidence="8">Gustatory receptor</fullName>
    </recommendedName>
</protein>
<evidence type="ECO:0000256" key="2">
    <source>
        <dbReference type="ARBA" id="ARBA00005327"/>
    </source>
</evidence>
<comment type="function">
    <text evidence="8">Plays a role in the sugar gustatory response.</text>
</comment>
<evidence type="ECO:0000256" key="4">
    <source>
        <dbReference type="ARBA" id="ARBA00022692"/>
    </source>
</evidence>
<evidence type="ECO:0000256" key="7">
    <source>
        <dbReference type="ARBA" id="ARBA00023170"/>
    </source>
</evidence>
<evidence type="ECO:0000256" key="8">
    <source>
        <dbReference type="PIRNR" id="PIRNR038981"/>
    </source>
</evidence>
<dbReference type="InterPro" id="IPR009318">
    <property type="entry name" value="Gustatory_rcpt"/>
</dbReference>
<dbReference type="RefSeq" id="XP_023954337.2">
    <property type="nucleotide sequence ID" value="XM_024098569.2"/>
</dbReference>
<feature type="transmembrane region" description="Helical" evidence="9">
    <location>
        <begin position="409"/>
        <end position="428"/>
    </location>
</feature>
<evidence type="ECO:0000256" key="6">
    <source>
        <dbReference type="ARBA" id="ARBA00023136"/>
    </source>
</evidence>
<evidence type="ECO:0000256" key="5">
    <source>
        <dbReference type="ARBA" id="ARBA00022989"/>
    </source>
</evidence>